<sequence length="228" mass="26644">MFLNTDQVEKQLDKEEFQEIGSMASFKVLKTQFQMFIKSHIYLDDEYGIMRRKYFIKYTQLKVLEFGDTLIQHIDYVKMSIKKRALHKREYDSRVNERQMQTTDEKVDTSKALDSSLVDIKSNRIESKKQDTSSKSSNDIDADDAYIRPIYDEEPMSEVQLTAKNNVFAIGKQHTKQTEFNKEGEVDQNAEQCHNTCPLPTKFTDHQITKLSNQFLESENICLKNTVA</sequence>
<evidence type="ECO:0008006" key="2">
    <source>
        <dbReference type="Google" id="ProtNLM"/>
    </source>
</evidence>
<protein>
    <recommendedName>
        <fullName evidence="2">Integrase, catalytic region, zinc finger, CCHC-type, peptidase aspartic, catalytic</fullName>
    </recommendedName>
</protein>
<dbReference type="EMBL" id="BKCJ010007414">
    <property type="protein sequence ID" value="GEU77147.1"/>
    <property type="molecule type" value="Genomic_DNA"/>
</dbReference>
<proteinExistence type="predicted"/>
<gene>
    <name evidence="1" type="ORF">Tci_049125</name>
</gene>
<accession>A0A6L2MV74</accession>
<name>A0A6L2MV74_TANCI</name>
<dbReference type="AlphaFoldDB" id="A0A6L2MV74"/>
<evidence type="ECO:0000313" key="1">
    <source>
        <dbReference type="EMBL" id="GEU77147.1"/>
    </source>
</evidence>
<comment type="caution">
    <text evidence="1">The sequence shown here is derived from an EMBL/GenBank/DDBJ whole genome shotgun (WGS) entry which is preliminary data.</text>
</comment>
<reference evidence="1" key="1">
    <citation type="journal article" date="2019" name="Sci. Rep.">
        <title>Draft genome of Tanacetum cinerariifolium, the natural source of mosquito coil.</title>
        <authorList>
            <person name="Yamashiro T."/>
            <person name="Shiraishi A."/>
            <person name="Satake H."/>
            <person name="Nakayama K."/>
        </authorList>
    </citation>
    <scope>NUCLEOTIDE SEQUENCE</scope>
</reference>
<organism evidence="1">
    <name type="scientific">Tanacetum cinerariifolium</name>
    <name type="common">Dalmatian daisy</name>
    <name type="synonym">Chrysanthemum cinerariifolium</name>
    <dbReference type="NCBI Taxonomy" id="118510"/>
    <lineage>
        <taxon>Eukaryota</taxon>
        <taxon>Viridiplantae</taxon>
        <taxon>Streptophyta</taxon>
        <taxon>Embryophyta</taxon>
        <taxon>Tracheophyta</taxon>
        <taxon>Spermatophyta</taxon>
        <taxon>Magnoliopsida</taxon>
        <taxon>eudicotyledons</taxon>
        <taxon>Gunneridae</taxon>
        <taxon>Pentapetalae</taxon>
        <taxon>asterids</taxon>
        <taxon>campanulids</taxon>
        <taxon>Asterales</taxon>
        <taxon>Asteraceae</taxon>
        <taxon>Asteroideae</taxon>
        <taxon>Anthemideae</taxon>
        <taxon>Anthemidinae</taxon>
        <taxon>Tanacetum</taxon>
    </lineage>
</organism>